<dbReference type="Proteomes" id="UP000094236">
    <property type="component" value="Unassembled WGS sequence"/>
</dbReference>
<feature type="compositionally biased region" description="Basic residues" evidence="4">
    <location>
        <begin position="313"/>
        <end position="331"/>
    </location>
</feature>
<sequence length="1094" mass="125324">MLVSRDHFYRLASDLEDERIHAAKSLLDELTEVNDQQEWNYALDRLIKGLSSSRASARVGYSMCLTELLSILIADKGVYSTRQYLQDLDEKIRVNITKNNGKNERALLFGKLFGYQSILNSTVFVEEKIFQSLDYMEILNGLLELSLSKSWIRETCFFTIYQSLLNFRILPNLLKNKENITIFAFLIDKIHELNLTLTTEGLLIYLAIPQIYRSSFIEENCKNINSSGEGWKNGDPLSKGNLVLLSNVLKDTQPSINTDGSDPEDNKKNNKQQKGNWQARLHYVWKLLINELVNNEIEKHENLDISTPTKENSKKRSKHDHHYNKKSKKSKSSNSNLIKLEDFWKSIVDDQFFATSSSPERKYLGFEIFNLALISLNSLSSIDEHLSTILSPNLIRCLINQAAKPDRLLNSIAKKTLNNIIEQCQKNNLKIIPVLSKLLVPPTGTISFDRLTKTKTCETIISNCKIEDAASLIDFFINWFNIVSKTANNDSENKNDSSSIQHFIVDQLLHIVRNQKASLVPENIESVVGNILDLLIVHGYFDTASADLKEEANNNNNISKTCQDRLNSILSEIISIKTKDNVSWPYKILQRILKHENDSSKWQLKTKFDEELDLLKQESLLKLKEIINLKSEKSTLQLECFELLFSMSILQVYAGDEESIGVIQELTVAFDKIFNFEDESGNTQSESIEMLLEIVLSFISQKSALLKRLSLLVWENLSKDLTAANFDMLYDILLTKENKEGQDKLFKGIEENTNAEEEDEEHKHDHNEEGESGSDSSSEEEEQEHQEEEQEEEEDDDDDDENDDGFDNNSEKSEYSNNPIIDEVDKRTNIALAKALGIPTSESGAVKFSDDDNATKDNRDRDDGNEDEDDDDNEDEDSDDESMSDEQMMALDFQLSRIFKERQESLTSIQNSSKSGNKRKQEAEDARENMGFLKNRILDLLEKFSDLNPHSYLNLSMILPLLKLIELTLNKKLGEKAHRILKTKICKLKIITDKNNDSPFNNESLLTLLEEIQALASNSKITSHSLACNQSCVFIVKTILNNTGDKNEHDRMIDKIIGVYVTSLKRWVQNKNDKIQPSMYFDFINWLNTNRNKN</sequence>
<feature type="compositionally biased region" description="Acidic residues" evidence="4">
    <location>
        <begin position="770"/>
        <end position="806"/>
    </location>
</feature>
<dbReference type="STRING" id="669874.A0A1E4U2Z5"/>
<dbReference type="AlphaFoldDB" id="A0A1E4U2Z5"/>
<name>A0A1E4U2Z5_PACTA</name>
<feature type="compositionally biased region" description="Acidic residues" evidence="4">
    <location>
        <begin position="863"/>
        <end position="884"/>
    </location>
</feature>
<reference evidence="6" key="1">
    <citation type="submission" date="2016-05" db="EMBL/GenBank/DDBJ databases">
        <title>Comparative genomics of biotechnologically important yeasts.</title>
        <authorList>
            <consortium name="DOE Joint Genome Institute"/>
            <person name="Riley R."/>
            <person name="Haridas S."/>
            <person name="Wolfe K.H."/>
            <person name="Lopes M.R."/>
            <person name="Hittinger C.T."/>
            <person name="Goker M."/>
            <person name="Salamov A."/>
            <person name="Wisecaver J."/>
            <person name="Long T.M."/>
            <person name="Aerts A.L."/>
            <person name="Barry K."/>
            <person name="Choi C."/>
            <person name="Clum A."/>
            <person name="Coughlan A.Y."/>
            <person name="Deshpande S."/>
            <person name="Douglass A.P."/>
            <person name="Hanson S.J."/>
            <person name="Klenk H.-P."/>
            <person name="Labutti K."/>
            <person name="Lapidus A."/>
            <person name="Lindquist E."/>
            <person name="Lipzen A."/>
            <person name="Meier-Kolthoff J.P."/>
            <person name="Ohm R.A."/>
            <person name="Otillar R.P."/>
            <person name="Pangilinan J."/>
            <person name="Peng Y."/>
            <person name="Rokas A."/>
            <person name="Rosa C.A."/>
            <person name="Scheuner C."/>
            <person name="Sibirny A.A."/>
            <person name="Slot J.C."/>
            <person name="Stielow J.B."/>
            <person name="Sun H."/>
            <person name="Kurtzman C.P."/>
            <person name="Blackwell M."/>
            <person name="Grigoriev I.V."/>
            <person name="Jeffries T.W."/>
        </authorList>
    </citation>
    <scope>NUCLEOTIDE SEQUENCE [LARGE SCALE GENOMIC DNA]</scope>
    <source>
        <strain evidence="6">NRRL Y-2460</strain>
    </source>
</reference>
<feature type="region of interest" description="Disordered" evidence="4">
    <location>
        <begin position="753"/>
        <end position="821"/>
    </location>
</feature>
<feature type="region of interest" description="Disordered" evidence="4">
    <location>
        <begin position="253"/>
        <end position="275"/>
    </location>
</feature>
<feature type="compositionally biased region" description="Polar residues" evidence="4">
    <location>
        <begin position="905"/>
        <end position="915"/>
    </location>
</feature>
<feature type="compositionally biased region" description="Basic and acidic residues" evidence="4">
    <location>
        <begin position="848"/>
        <end position="862"/>
    </location>
</feature>
<evidence type="ECO:0000256" key="2">
    <source>
        <dbReference type="ARBA" id="ARBA00006809"/>
    </source>
</evidence>
<keyword evidence="3" id="KW-0539">Nucleus</keyword>
<dbReference type="SUPFAM" id="SSF48371">
    <property type="entry name" value="ARM repeat"/>
    <property type="match status" value="1"/>
</dbReference>
<dbReference type="GO" id="GO:0009303">
    <property type="term" value="P:rRNA transcription"/>
    <property type="evidence" value="ECO:0007669"/>
    <property type="project" value="EnsemblFungi"/>
</dbReference>
<protein>
    <recommendedName>
        <fullName evidence="7">DNA polymerase V</fullName>
    </recommendedName>
</protein>
<proteinExistence type="inferred from homology"/>
<dbReference type="InterPro" id="IPR016024">
    <property type="entry name" value="ARM-type_fold"/>
</dbReference>
<dbReference type="GO" id="GO:0006364">
    <property type="term" value="P:rRNA processing"/>
    <property type="evidence" value="ECO:0007669"/>
    <property type="project" value="EnsemblFungi"/>
</dbReference>
<dbReference type="GO" id="GO:0000027">
    <property type="term" value="P:ribosomal large subunit assembly"/>
    <property type="evidence" value="ECO:0007669"/>
    <property type="project" value="EnsemblFungi"/>
</dbReference>
<dbReference type="InterPro" id="IPR007015">
    <property type="entry name" value="DNA_pol_V/MYBBP1A"/>
</dbReference>
<dbReference type="GO" id="GO:0006355">
    <property type="term" value="P:regulation of DNA-templated transcription"/>
    <property type="evidence" value="ECO:0007669"/>
    <property type="project" value="InterPro"/>
</dbReference>
<accession>A0A1E4U2Z5</accession>
<comment type="similarity">
    <text evidence="2">Belongs to the MYBBP1A family.</text>
</comment>
<feature type="region of interest" description="Disordered" evidence="4">
    <location>
        <begin position="842"/>
        <end position="885"/>
    </location>
</feature>
<feature type="region of interest" description="Disordered" evidence="4">
    <location>
        <begin position="904"/>
        <end position="926"/>
    </location>
</feature>
<dbReference type="EMBL" id="KV454011">
    <property type="protein sequence ID" value="ODV98359.1"/>
    <property type="molecule type" value="Genomic_DNA"/>
</dbReference>
<comment type="subcellular location">
    <subcellularLocation>
        <location evidence="1">Nucleus</location>
    </subcellularLocation>
</comment>
<keyword evidence="6" id="KW-1185">Reference proteome</keyword>
<feature type="region of interest" description="Disordered" evidence="4">
    <location>
        <begin position="304"/>
        <end position="333"/>
    </location>
</feature>
<dbReference type="PANTHER" id="PTHR13213:SF2">
    <property type="entry name" value="MYB-BINDING PROTEIN 1A"/>
    <property type="match status" value="1"/>
</dbReference>
<dbReference type="GO" id="GO:0000182">
    <property type="term" value="F:rDNA binding"/>
    <property type="evidence" value="ECO:0007669"/>
    <property type="project" value="EnsemblFungi"/>
</dbReference>
<dbReference type="GO" id="GO:0032040">
    <property type="term" value="C:small-subunit processome"/>
    <property type="evidence" value="ECO:0007669"/>
    <property type="project" value="EnsemblFungi"/>
</dbReference>
<evidence type="ECO:0008006" key="7">
    <source>
        <dbReference type="Google" id="ProtNLM"/>
    </source>
</evidence>
<evidence type="ECO:0000313" key="6">
    <source>
        <dbReference type="Proteomes" id="UP000094236"/>
    </source>
</evidence>
<organism evidence="5 6">
    <name type="scientific">Pachysolen tannophilus NRRL Y-2460</name>
    <dbReference type="NCBI Taxonomy" id="669874"/>
    <lineage>
        <taxon>Eukaryota</taxon>
        <taxon>Fungi</taxon>
        <taxon>Dikarya</taxon>
        <taxon>Ascomycota</taxon>
        <taxon>Saccharomycotina</taxon>
        <taxon>Pichiomycetes</taxon>
        <taxon>Pachysolenaceae</taxon>
        <taxon>Pachysolen</taxon>
    </lineage>
</organism>
<dbReference type="GO" id="GO:0090070">
    <property type="term" value="P:positive regulation of ribosome biogenesis"/>
    <property type="evidence" value="ECO:0007669"/>
    <property type="project" value="EnsemblFungi"/>
</dbReference>
<dbReference type="PANTHER" id="PTHR13213">
    <property type="entry name" value="MYB-BINDING PROTEIN 1A FAMILY MEMBER"/>
    <property type="match status" value="1"/>
</dbReference>
<evidence type="ECO:0000313" key="5">
    <source>
        <dbReference type="EMBL" id="ODV98359.1"/>
    </source>
</evidence>
<dbReference type="Pfam" id="PF04931">
    <property type="entry name" value="DNA_pol_phi"/>
    <property type="match status" value="1"/>
</dbReference>
<dbReference type="GO" id="GO:0042134">
    <property type="term" value="F:rRNA primary transcript binding"/>
    <property type="evidence" value="ECO:0007669"/>
    <property type="project" value="EnsemblFungi"/>
</dbReference>
<gene>
    <name evidence="5" type="ORF">PACTADRAFT_48137</name>
</gene>
<evidence type="ECO:0000256" key="4">
    <source>
        <dbReference type="SAM" id="MobiDB-lite"/>
    </source>
</evidence>
<evidence type="ECO:0000256" key="1">
    <source>
        <dbReference type="ARBA" id="ARBA00004123"/>
    </source>
</evidence>
<dbReference type="OrthoDB" id="342531at2759"/>
<evidence type="ECO:0000256" key="3">
    <source>
        <dbReference type="ARBA" id="ARBA00023242"/>
    </source>
</evidence>